<organism evidence="1">
    <name type="scientific">marine metagenome</name>
    <dbReference type="NCBI Taxonomy" id="408172"/>
    <lineage>
        <taxon>unclassified sequences</taxon>
        <taxon>metagenomes</taxon>
        <taxon>ecological metagenomes</taxon>
    </lineage>
</organism>
<name>A0A381Y3Z8_9ZZZZ</name>
<feature type="non-terminal residue" evidence="1">
    <location>
        <position position="41"/>
    </location>
</feature>
<reference evidence="1" key="1">
    <citation type="submission" date="2018-05" db="EMBL/GenBank/DDBJ databases">
        <authorList>
            <person name="Lanie J.A."/>
            <person name="Ng W.-L."/>
            <person name="Kazmierczak K.M."/>
            <person name="Andrzejewski T.M."/>
            <person name="Davidsen T.M."/>
            <person name="Wayne K.J."/>
            <person name="Tettelin H."/>
            <person name="Glass J.I."/>
            <person name="Rusch D."/>
            <person name="Podicherti R."/>
            <person name="Tsui H.-C.T."/>
            <person name="Winkler M.E."/>
        </authorList>
    </citation>
    <scope>NUCLEOTIDE SEQUENCE</scope>
</reference>
<proteinExistence type="predicted"/>
<accession>A0A381Y3Z8</accession>
<sequence length="41" mass="4401">VGTGILFVVNTVLSNRIPPVFPVFHVFFQAAKIGDTTAPDD</sequence>
<dbReference type="EMBL" id="UINC01017268">
    <property type="protein sequence ID" value="SVA71371.1"/>
    <property type="molecule type" value="Genomic_DNA"/>
</dbReference>
<gene>
    <name evidence="1" type="ORF">METZ01_LOCUS124225</name>
</gene>
<feature type="non-terminal residue" evidence="1">
    <location>
        <position position="1"/>
    </location>
</feature>
<protein>
    <submittedName>
        <fullName evidence="1">Uncharacterized protein</fullName>
    </submittedName>
</protein>
<evidence type="ECO:0000313" key="1">
    <source>
        <dbReference type="EMBL" id="SVA71371.1"/>
    </source>
</evidence>
<dbReference type="AlphaFoldDB" id="A0A381Y3Z8"/>